<reference evidence="1" key="1">
    <citation type="submission" date="2021-03" db="EMBL/GenBank/DDBJ databases">
        <title>Draft genome sequence of rust myrtle Austropuccinia psidii MF-1, a brazilian biotype.</title>
        <authorList>
            <person name="Quecine M.C."/>
            <person name="Pachon D.M.R."/>
            <person name="Bonatelli M.L."/>
            <person name="Correr F.H."/>
            <person name="Franceschini L.M."/>
            <person name="Leite T.F."/>
            <person name="Margarido G.R.A."/>
            <person name="Almeida C.A."/>
            <person name="Ferrarezi J.A."/>
            <person name="Labate C.A."/>
        </authorList>
    </citation>
    <scope>NUCLEOTIDE SEQUENCE</scope>
    <source>
        <strain evidence="1">MF-1</strain>
    </source>
</reference>
<gene>
    <name evidence="1" type="ORF">O181_130428</name>
</gene>
<dbReference type="AlphaFoldDB" id="A0A9Q3KYN0"/>
<name>A0A9Q3KYN0_9BASI</name>
<evidence type="ECO:0000313" key="1">
    <source>
        <dbReference type="EMBL" id="MBW0590713.1"/>
    </source>
</evidence>
<dbReference type="EMBL" id="AVOT02139676">
    <property type="protein sequence ID" value="MBW0590713.1"/>
    <property type="molecule type" value="Genomic_DNA"/>
</dbReference>
<organism evidence="1 2">
    <name type="scientific">Austropuccinia psidii MF-1</name>
    <dbReference type="NCBI Taxonomy" id="1389203"/>
    <lineage>
        <taxon>Eukaryota</taxon>
        <taxon>Fungi</taxon>
        <taxon>Dikarya</taxon>
        <taxon>Basidiomycota</taxon>
        <taxon>Pucciniomycotina</taxon>
        <taxon>Pucciniomycetes</taxon>
        <taxon>Pucciniales</taxon>
        <taxon>Sphaerophragmiaceae</taxon>
        <taxon>Austropuccinia</taxon>
    </lineage>
</organism>
<comment type="caution">
    <text evidence="1">The sequence shown here is derived from an EMBL/GenBank/DDBJ whole genome shotgun (WGS) entry which is preliminary data.</text>
</comment>
<keyword evidence="2" id="KW-1185">Reference proteome</keyword>
<feature type="non-terminal residue" evidence="1">
    <location>
        <position position="1"/>
    </location>
</feature>
<evidence type="ECO:0000313" key="2">
    <source>
        <dbReference type="Proteomes" id="UP000765509"/>
    </source>
</evidence>
<sequence>KLENNEIEKDPFHPFPDLNCYILLDQTEDAIIINSQSVLGHDESLKNPPGTFVIDQATLCSVSLHSTVSDSVDCHPLFHIFEQLLTISFQTLREMNR</sequence>
<proteinExistence type="predicted"/>
<accession>A0A9Q3KYN0</accession>
<dbReference type="Proteomes" id="UP000765509">
    <property type="component" value="Unassembled WGS sequence"/>
</dbReference>
<protein>
    <submittedName>
        <fullName evidence="1">Uncharacterized protein</fullName>
    </submittedName>
</protein>
<dbReference type="OrthoDB" id="3247418at2759"/>